<evidence type="ECO:0000256" key="8">
    <source>
        <dbReference type="RuleBase" id="RU363032"/>
    </source>
</evidence>
<keyword evidence="3 8" id="KW-0813">Transport</keyword>
<dbReference type="InterPro" id="IPR010065">
    <property type="entry name" value="AA_ABC_transptr_permease_3TM"/>
</dbReference>
<feature type="transmembrane region" description="Helical" evidence="8">
    <location>
        <begin position="201"/>
        <end position="223"/>
    </location>
</feature>
<feature type="transmembrane region" description="Helical" evidence="8">
    <location>
        <begin position="68"/>
        <end position="85"/>
    </location>
</feature>
<proteinExistence type="inferred from homology"/>
<dbReference type="PANTHER" id="PTHR30614:SF47">
    <property type="entry name" value="ABC TRANSPORTER PERMEASE"/>
    <property type="match status" value="1"/>
</dbReference>
<evidence type="ECO:0000256" key="4">
    <source>
        <dbReference type="ARBA" id="ARBA00022475"/>
    </source>
</evidence>
<dbReference type="InterPro" id="IPR043429">
    <property type="entry name" value="ArtM/GltK/GlnP/TcyL/YhdX-like"/>
</dbReference>
<protein>
    <submittedName>
        <fullName evidence="10">ABC transporter permease</fullName>
    </submittedName>
</protein>
<evidence type="ECO:0000259" key="9">
    <source>
        <dbReference type="PROSITE" id="PS50928"/>
    </source>
</evidence>
<organism evidence="10 11">
    <name type="scientific">Ensifer adhaerens</name>
    <name type="common">Sinorhizobium morelense</name>
    <dbReference type="NCBI Taxonomy" id="106592"/>
    <lineage>
        <taxon>Bacteria</taxon>
        <taxon>Pseudomonadati</taxon>
        <taxon>Pseudomonadota</taxon>
        <taxon>Alphaproteobacteria</taxon>
        <taxon>Hyphomicrobiales</taxon>
        <taxon>Rhizobiaceae</taxon>
        <taxon>Sinorhizobium/Ensifer group</taxon>
        <taxon>Ensifer</taxon>
    </lineage>
</organism>
<dbReference type="GO" id="GO:0022857">
    <property type="term" value="F:transmembrane transporter activity"/>
    <property type="evidence" value="ECO:0007669"/>
    <property type="project" value="InterPro"/>
</dbReference>
<evidence type="ECO:0000256" key="3">
    <source>
        <dbReference type="ARBA" id="ARBA00022448"/>
    </source>
</evidence>
<dbReference type="PROSITE" id="PS50928">
    <property type="entry name" value="ABC_TM1"/>
    <property type="match status" value="1"/>
</dbReference>
<dbReference type="AlphaFoldDB" id="A0A0L8BH38"/>
<dbReference type="CDD" id="cd06261">
    <property type="entry name" value="TM_PBP2"/>
    <property type="match status" value="1"/>
</dbReference>
<dbReference type="InterPro" id="IPR035906">
    <property type="entry name" value="MetI-like_sf"/>
</dbReference>
<evidence type="ECO:0000256" key="7">
    <source>
        <dbReference type="ARBA" id="ARBA00023136"/>
    </source>
</evidence>
<dbReference type="EMBL" id="LGAP01000030">
    <property type="protein sequence ID" value="KOF14011.1"/>
    <property type="molecule type" value="Genomic_DNA"/>
</dbReference>
<comment type="subcellular location">
    <subcellularLocation>
        <location evidence="1">Cell inner membrane</location>
        <topology evidence="1">Multi-pass membrane protein</topology>
    </subcellularLocation>
    <subcellularLocation>
        <location evidence="8">Cell membrane</location>
        <topology evidence="8">Multi-pass membrane protein</topology>
    </subcellularLocation>
</comment>
<keyword evidence="7 8" id="KW-0472">Membrane</keyword>
<dbReference type="GO" id="GO:0006865">
    <property type="term" value="P:amino acid transport"/>
    <property type="evidence" value="ECO:0007669"/>
    <property type="project" value="TreeGrafter"/>
</dbReference>
<dbReference type="NCBIfam" id="TIGR01726">
    <property type="entry name" value="HEQRo_perm_3TM"/>
    <property type="match status" value="1"/>
</dbReference>
<feature type="transmembrane region" description="Helical" evidence="8">
    <location>
        <begin position="27"/>
        <end position="47"/>
    </location>
</feature>
<evidence type="ECO:0000256" key="5">
    <source>
        <dbReference type="ARBA" id="ARBA00022692"/>
    </source>
</evidence>
<feature type="transmembrane region" description="Helical" evidence="8">
    <location>
        <begin position="97"/>
        <end position="115"/>
    </location>
</feature>
<feature type="transmembrane region" description="Helical" evidence="8">
    <location>
        <begin position="157"/>
        <end position="181"/>
    </location>
</feature>
<accession>A0A0L8BH38</accession>
<evidence type="ECO:0000313" key="11">
    <source>
        <dbReference type="Proteomes" id="UP000037425"/>
    </source>
</evidence>
<gene>
    <name evidence="10" type="ORF">AC244_28460</name>
</gene>
<name>A0A0L8BH38_ENSAD</name>
<dbReference type="PANTHER" id="PTHR30614">
    <property type="entry name" value="MEMBRANE COMPONENT OF AMINO ACID ABC TRANSPORTER"/>
    <property type="match status" value="1"/>
</dbReference>
<evidence type="ECO:0000313" key="10">
    <source>
        <dbReference type="EMBL" id="KOF14011.1"/>
    </source>
</evidence>
<keyword evidence="5 8" id="KW-0812">Transmembrane</keyword>
<evidence type="ECO:0000256" key="6">
    <source>
        <dbReference type="ARBA" id="ARBA00022989"/>
    </source>
</evidence>
<dbReference type="InterPro" id="IPR000515">
    <property type="entry name" value="MetI-like"/>
</dbReference>
<keyword evidence="4" id="KW-1003">Cell membrane</keyword>
<evidence type="ECO:0000256" key="2">
    <source>
        <dbReference type="ARBA" id="ARBA00010072"/>
    </source>
</evidence>
<dbReference type="RefSeq" id="WP_053252174.1">
    <property type="nucleotide sequence ID" value="NZ_LGAP01000030.1"/>
</dbReference>
<evidence type="ECO:0000256" key="1">
    <source>
        <dbReference type="ARBA" id="ARBA00004429"/>
    </source>
</evidence>
<dbReference type="PATRIC" id="fig|106592.7.peg.4819"/>
<dbReference type="OrthoDB" id="7341446at2"/>
<reference evidence="11" key="1">
    <citation type="submission" date="2015-07" db="EMBL/GenBank/DDBJ databases">
        <title>Whole genome sequence of an Ensifer adhaerens strain isolated from a cave pool in the Wind Cave National Park.</title>
        <authorList>
            <person name="Eng W.W.H."/>
            <person name="Gan H.M."/>
            <person name="Barton H.A."/>
            <person name="Savka M.A."/>
        </authorList>
    </citation>
    <scope>NUCLEOTIDE SEQUENCE [LARGE SCALE GENOMIC DNA]</scope>
    <source>
        <strain evidence="11">SD006</strain>
    </source>
</reference>
<comment type="caution">
    <text evidence="10">The sequence shown here is derived from an EMBL/GenBank/DDBJ whole genome shotgun (WGS) entry which is preliminary data.</text>
</comment>
<dbReference type="SUPFAM" id="SSF161098">
    <property type="entry name" value="MetI-like"/>
    <property type="match status" value="1"/>
</dbReference>
<dbReference type="Proteomes" id="UP000037425">
    <property type="component" value="Unassembled WGS sequence"/>
</dbReference>
<dbReference type="Gene3D" id="1.10.3720.10">
    <property type="entry name" value="MetI-like"/>
    <property type="match status" value="1"/>
</dbReference>
<sequence>MGYQLDFGKVLQGEYLELILQGVQTTMVLFVLSWIFGLVLAIVLTVVRAIEFRPTQLLVAAFVEYHRNVPVLIQLFVWYFGLAVVLPDVVNDYLNDIGAEIGYAIVALALNKAAYMSEDFRSGMRSIHPAQMEAARSIGLTYLGAMRWVILPQAWRLALPALLGQTLILFKGTSLAAGIGVAELSYQARYIEEQSFRIFEAYGIATAIYMLISFAIMWLSSALSKRFRLRVK</sequence>
<keyword evidence="6 8" id="KW-1133">Transmembrane helix</keyword>
<dbReference type="GO" id="GO:0043190">
    <property type="term" value="C:ATP-binding cassette (ABC) transporter complex"/>
    <property type="evidence" value="ECO:0007669"/>
    <property type="project" value="InterPro"/>
</dbReference>
<comment type="similarity">
    <text evidence="2">Belongs to the binding-protein-dependent transport system permease family. HisMQ subfamily.</text>
</comment>
<feature type="domain" description="ABC transmembrane type-1" evidence="9">
    <location>
        <begin position="23"/>
        <end position="220"/>
    </location>
</feature>
<dbReference type="Pfam" id="PF00528">
    <property type="entry name" value="BPD_transp_1"/>
    <property type="match status" value="1"/>
</dbReference>